<dbReference type="RefSeq" id="WP_228416424.1">
    <property type="nucleotide sequence ID" value="NZ_CP081135.1"/>
</dbReference>
<dbReference type="Proteomes" id="UP001198983">
    <property type="component" value="Chromosome"/>
</dbReference>
<dbReference type="EMBL" id="CP081135">
    <property type="protein sequence ID" value="UEL48292.1"/>
    <property type="molecule type" value="Genomic_DNA"/>
</dbReference>
<keyword evidence="2" id="KW-1185">Reference proteome</keyword>
<dbReference type="KEGG" id="tem:JW646_02230"/>
<evidence type="ECO:0000313" key="1">
    <source>
        <dbReference type="EMBL" id="UEL48292.1"/>
    </source>
</evidence>
<name>A0AAX2ZKU6_9FIRM</name>
<gene>
    <name evidence="1" type="ORF">JW646_02230</name>
</gene>
<proteinExistence type="predicted"/>
<protein>
    <submittedName>
        <fullName evidence="1">Uncharacterized protein</fullName>
    </submittedName>
</protein>
<sequence length="231" mass="27019">MEIYSELQFTGTQEELNEFIETIGYYAKGDWFLEERKGRWKNYLFFNYNGKEVDKSKVSIYIGEDDVMSGELHVGNIIPIEKSQLSIDEYNKVLQKFYDDVIKPYKKSGSSLNISELTSDEFDPLSEISKTALKKLEKFCKSANKSTGSSHPSDRNRWFDFICQTVDDGRVFDYAKLARFLQDENHWGKKAEDFIGVIGHFAWDKEKAYELANEYESLCEILIYYKKERGI</sequence>
<organism evidence="1 2">
    <name type="scientific">Terrisporobacter hibernicus</name>
    <dbReference type="NCBI Taxonomy" id="2813371"/>
    <lineage>
        <taxon>Bacteria</taxon>
        <taxon>Bacillati</taxon>
        <taxon>Bacillota</taxon>
        <taxon>Clostridia</taxon>
        <taxon>Peptostreptococcales</taxon>
        <taxon>Peptostreptococcaceae</taxon>
        <taxon>Terrisporobacter</taxon>
    </lineage>
</organism>
<dbReference type="AlphaFoldDB" id="A0AAX2ZKU6"/>
<accession>A0AAX2ZKU6</accession>
<reference evidence="1 2" key="1">
    <citation type="journal article" date="2023" name="Int. J. Syst. Evol. Microbiol.">
        <title>Terrisporobacter hibernicus sp. nov., isolated from bovine faeces in Northern Ireland.</title>
        <authorList>
            <person name="Mitchell M."/>
            <person name="Nguyen S.V."/>
            <person name="Connor M."/>
            <person name="Fairley D.J."/>
            <person name="Donoghue O."/>
            <person name="Marshall H."/>
            <person name="Koolman L."/>
            <person name="McMullan G."/>
            <person name="Schaffer K.E."/>
            <person name="McGrath J.W."/>
            <person name="Fanning S."/>
        </authorList>
    </citation>
    <scope>NUCLEOTIDE SEQUENCE [LARGE SCALE GENOMIC DNA]</scope>
    <source>
        <strain evidence="1 2">MCA3</strain>
    </source>
</reference>
<evidence type="ECO:0000313" key="2">
    <source>
        <dbReference type="Proteomes" id="UP001198983"/>
    </source>
</evidence>